<feature type="binding site" evidence="7">
    <location>
        <position position="96"/>
    </location>
    <ligand>
        <name>Fe cation</name>
        <dbReference type="ChEBI" id="CHEBI:24875"/>
    </ligand>
</feature>
<dbReference type="Gene3D" id="2.60.120.620">
    <property type="entry name" value="q2cbj1_9rhob like domain"/>
    <property type="match status" value="1"/>
</dbReference>
<dbReference type="NCBIfam" id="NF003974">
    <property type="entry name" value="PRK05467.1-3"/>
    <property type="match status" value="1"/>
</dbReference>
<evidence type="ECO:0000256" key="3">
    <source>
        <dbReference type="ARBA" id="ARBA00022896"/>
    </source>
</evidence>
<dbReference type="InterPro" id="IPR041097">
    <property type="entry name" value="PKHD_C"/>
</dbReference>
<feature type="domain" description="Fe2OG dioxygenase" evidence="8">
    <location>
        <begin position="77"/>
        <end position="176"/>
    </location>
</feature>
<evidence type="ECO:0000256" key="4">
    <source>
        <dbReference type="ARBA" id="ARBA00022964"/>
    </source>
</evidence>
<keyword evidence="2 7" id="KW-0479">Metal-binding</keyword>
<comment type="caution">
    <text evidence="9">The sequence shown here is derived from an EMBL/GenBank/DDBJ whole genome shotgun (WGS) entry which is preliminary data.</text>
</comment>
<reference evidence="9 10" key="1">
    <citation type="submission" date="2014-04" db="EMBL/GenBank/DDBJ databases">
        <title>A comprehensive comparison of genomes of Erythrobacter spp. strains.</title>
        <authorList>
            <person name="Zheng Q."/>
        </authorList>
    </citation>
    <scope>NUCLEOTIDE SEQUENCE [LARGE SCALE GENOMIC DNA]</scope>
    <source>
        <strain evidence="9 10">DSM 6997</strain>
    </source>
</reference>
<feature type="binding site" evidence="7">
    <location>
        <position position="167"/>
    </location>
    <ligand>
        <name>2-oxoglutarate</name>
        <dbReference type="ChEBI" id="CHEBI:16810"/>
    </ligand>
</feature>
<dbReference type="Gene3D" id="4.10.860.20">
    <property type="entry name" value="Rabenosyn, Rab binding domain"/>
    <property type="match status" value="1"/>
</dbReference>
<dbReference type="STRING" id="1044.EH31_09150"/>
<comment type="cofactor">
    <cofactor evidence="1 7">
        <name>L-ascorbate</name>
        <dbReference type="ChEBI" id="CHEBI:38290"/>
    </cofactor>
</comment>
<dbReference type="Pfam" id="PF18331">
    <property type="entry name" value="PKHD_C"/>
    <property type="match status" value="1"/>
</dbReference>
<dbReference type="InterPro" id="IPR023550">
    <property type="entry name" value="PKHD_hydroxylase"/>
</dbReference>
<dbReference type="EMBL" id="JMIW01000003">
    <property type="protein sequence ID" value="KEO90246.1"/>
    <property type="molecule type" value="Genomic_DNA"/>
</dbReference>
<dbReference type="PANTHER" id="PTHR41536">
    <property type="entry name" value="PKHD-TYPE HYDROXYLASE YBIX"/>
    <property type="match status" value="1"/>
</dbReference>
<evidence type="ECO:0000256" key="6">
    <source>
        <dbReference type="ARBA" id="ARBA00023004"/>
    </source>
</evidence>
<dbReference type="RefSeq" id="WP_034959710.1">
    <property type="nucleotide sequence ID" value="NZ_JMIW01000003.1"/>
</dbReference>
<feature type="binding site" evidence="7">
    <location>
        <position position="98"/>
    </location>
    <ligand>
        <name>Fe cation</name>
        <dbReference type="ChEBI" id="CHEBI:24875"/>
    </ligand>
</feature>
<dbReference type="PANTHER" id="PTHR41536:SF1">
    <property type="entry name" value="PKHD-TYPE HYDROXYLASE YBIX"/>
    <property type="match status" value="1"/>
</dbReference>
<dbReference type="InterPro" id="IPR006620">
    <property type="entry name" value="Pro_4_hyd_alph"/>
</dbReference>
<dbReference type="Proteomes" id="UP000027647">
    <property type="component" value="Unassembled WGS sequence"/>
</dbReference>
<keyword evidence="3 7" id="KW-0847">Vitamin C</keyword>
<dbReference type="GO" id="GO:0006879">
    <property type="term" value="P:intracellular iron ion homeostasis"/>
    <property type="evidence" value="ECO:0007669"/>
    <property type="project" value="TreeGrafter"/>
</dbReference>
<dbReference type="OrthoDB" id="9812472at2"/>
<dbReference type="GO" id="GO:0031418">
    <property type="term" value="F:L-ascorbic acid binding"/>
    <property type="evidence" value="ECO:0007669"/>
    <property type="project" value="UniProtKB-KW"/>
</dbReference>
<evidence type="ECO:0000256" key="2">
    <source>
        <dbReference type="ARBA" id="ARBA00022723"/>
    </source>
</evidence>
<evidence type="ECO:0000256" key="1">
    <source>
        <dbReference type="ARBA" id="ARBA00001961"/>
    </source>
</evidence>
<dbReference type="GO" id="GO:0005506">
    <property type="term" value="F:iron ion binding"/>
    <property type="evidence" value="ECO:0007669"/>
    <property type="project" value="UniProtKB-UniRule"/>
</dbReference>
<dbReference type="InterPro" id="IPR005123">
    <property type="entry name" value="Oxoglu/Fe-dep_dioxygenase_dom"/>
</dbReference>
<keyword evidence="10" id="KW-1185">Reference proteome</keyword>
<sequence>MILSIAAISQAGKLDEIREGLTKLEWQDGRATAGKVASRVKVNEQAIMSKPAGRALQQMLTPLILDHPVVTAAVRPRHMSSLMISRTMDGGHYGAHVDNALMGKGAAQLRTDMSFTLFLSDPESYEGGELVVQSAGLTQTVKAPAGNLVLYPSTSIHEVKPVTSGTRIVAVGWIESQIRDAAQRELLFDLQNTRSSLAEKLPVDAPELLMIDKSIANLMRMWAGR</sequence>
<keyword evidence="5 7" id="KW-0560">Oxidoreductase</keyword>
<accession>A0A074M687</accession>
<dbReference type="eggNOG" id="COG3128">
    <property type="taxonomic scope" value="Bacteria"/>
</dbReference>
<keyword evidence="4 7" id="KW-0223">Dioxygenase</keyword>
<organism evidence="9 10">
    <name type="scientific">Erythrobacter longus</name>
    <dbReference type="NCBI Taxonomy" id="1044"/>
    <lineage>
        <taxon>Bacteria</taxon>
        <taxon>Pseudomonadati</taxon>
        <taxon>Pseudomonadota</taxon>
        <taxon>Alphaproteobacteria</taxon>
        <taxon>Sphingomonadales</taxon>
        <taxon>Erythrobacteraceae</taxon>
        <taxon>Erythrobacter/Porphyrobacter group</taxon>
        <taxon>Erythrobacter</taxon>
    </lineage>
</organism>
<dbReference type="PROSITE" id="PS51471">
    <property type="entry name" value="FE2OG_OXY"/>
    <property type="match status" value="1"/>
</dbReference>
<name>A0A074M687_ERYLO</name>
<keyword evidence="6 7" id="KW-0408">Iron</keyword>
<dbReference type="Pfam" id="PF13640">
    <property type="entry name" value="2OG-FeII_Oxy_3"/>
    <property type="match status" value="1"/>
</dbReference>
<dbReference type="SMART" id="SM00702">
    <property type="entry name" value="P4Hc"/>
    <property type="match status" value="1"/>
</dbReference>
<protein>
    <submittedName>
        <fullName evidence="9">Hydroxylase</fullName>
    </submittedName>
</protein>
<evidence type="ECO:0000256" key="7">
    <source>
        <dbReference type="HAMAP-Rule" id="MF_00657"/>
    </source>
</evidence>
<dbReference type="InterPro" id="IPR044862">
    <property type="entry name" value="Pro_4_hyd_alph_FE2OG_OXY"/>
</dbReference>
<evidence type="ECO:0000313" key="9">
    <source>
        <dbReference type="EMBL" id="KEO90246.1"/>
    </source>
</evidence>
<dbReference type="HAMAP" id="MF_00657">
    <property type="entry name" value="Hydroxyl_YbiX"/>
    <property type="match status" value="1"/>
</dbReference>
<gene>
    <name evidence="9" type="ORF">EH31_09150</name>
</gene>
<dbReference type="GO" id="GO:0016706">
    <property type="term" value="F:2-oxoglutarate-dependent dioxygenase activity"/>
    <property type="evidence" value="ECO:0007669"/>
    <property type="project" value="UniProtKB-UniRule"/>
</dbReference>
<dbReference type="AlphaFoldDB" id="A0A074M687"/>
<evidence type="ECO:0000256" key="5">
    <source>
        <dbReference type="ARBA" id="ARBA00023002"/>
    </source>
</evidence>
<proteinExistence type="inferred from homology"/>
<feature type="binding site" evidence="7">
    <location>
        <position position="157"/>
    </location>
    <ligand>
        <name>Fe cation</name>
        <dbReference type="ChEBI" id="CHEBI:24875"/>
    </ligand>
</feature>
<evidence type="ECO:0000259" key="8">
    <source>
        <dbReference type="PROSITE" id="PS51471"/>
    </source>
</evidence>
<comment type="cofactor">
    <cofactor evidence="7">
        <name>Fe(2+)</name>
        <dbReference type="ChEBI" id="CHEBI:29033"/>
    </cofactor>
    <text evidence="7">Binds 1 Fe(2+) ion per subunit.</text>
</comment>
<evidence type="ECO:0000313" key="10">
    <source>
        <dbReference type="Proteomes" id="UP000027647"/>
    </source>
</evidence>
<dbReference type="GO" id="GO:0006974">
    <property type="term" value="P:DNA damage response"/>
    <property type="evidence" value="ECO:0007669"/>
    <property type="project" value="TreeGrafter"/>
</dbReference>
<dbReference type="NCBIfam" id="NF003975">
    <property type="entry name" value="PRK05467.1-4"/>
    <property type="match status" value="1"/>
</dbReference>